<dbReference type="GO" id="GO:0000976">
    <property type="term" value="F:transcription cis-regulatory region binding"/>
    <property type="evidence" value="ECO:0007669"/>
    <property type="project" value="TreeGrafter"/>
</dbReference>
<dbReference type="Pfam" id="PF00356">
    <property type="entry name" value="LacI"/>
    <property type="match status" value="1"/>
</dbReference>
<dbReference type="PROSITE" id="PS00356">
    <property type="entry name" value="HTH_LACI_1"/>
    <property type="match status" value="1"/>
</dbReference>
<dbReference type="Proteomes" id="UP000182284">
    <property type="component" value="Unassembled WGS sequence"/>
</dbReference>
<proteinExistence type="predicted"/>
<accession>A0A1G7P3R4</accession>
<evidence type="ECO:0000256" key="2">
    <source>
        <dbReference type="ARBA" id="ARBA00023125"/>
    </source>
</evidence>
<dbReference type="AlphaFoldDB" id="A0A1G7P3R4"/>
<keyword evidence="3" id="KW-0804">Transcription</keyword>
<keyword evidence="2" id="KW-0238">DNA-binding</keyword>
<dbReference type="Gene3D" id="1.10.260.40">
    <property type="entry name" value="lambda repressor-like DNA-binding domains"/>
    <property type="match status" value="1"/>
</dbReference>
<dbReference type="InterPro" id="IPR000843">
    <property type="entry name" value="HTH_LacI"/>
</dbReference>
<evidence type="ECO:0000256" key="3">
    <source>
        <dbReference type="ARBA" id="ARBA00023163"/>
    </source>
</evidence>
<evidence type="ECO:0000313" key="5">
    <source>
        <dbReference type="EMBL" id="SDF80938.1"/>
    </source>
</evidence>
<dbReference type="CDD" id="cd01392">
    <property type="entry name" value="HTH_LacI"/>
    <property type="match status" value="1"/>
</dbReference>
<dbReference type="GO" id="GO:0003700">
    <property type="term" value="F:DNA-binding transcription factor activity"/>
    <property type="evidence" value="ECO:0007669"/>
    <property type="project" value="TreeGrafter"/>
</dbReference>
<dbReference type="InterPro" id="IPR046335">
    <property type="entry name" value="LacI/GalR-like_sensor"/>
</dbReference>
<organism evidence="5 6">
    <name type="scientific">Celeribacter baekdonensis</name>
    <dbReference type="NCBI Taxonomy" id="875171"/>
    <lineage>
        <taxon>Bacteria</taxon>
        <taxon>Pseudomonadati</taxon>
        <taxon>Pseudomonadota</taxon>
        <taxon>Alphaproteobacteria</taxon>
        <taxon>Rhodobacterales</taxon>
        <taxon>Roseobacteraceae</taxon>
        <taxon>Celeribacter</taxon>
    </lineage>
</organism>
<dbReference type="PROSITE" id="PS50932">
    <property type="entry name" value="HTH_LACI_2"/>
    <property type="match status" value="1"/>
</dbReference>
<gene>
    <name evidence="5" type="ORF">SAMN04488117_107211</name>
</gene>
<feature type="domain" description="HTH lacI-type" evidence="4">
    <location>
        <begin position="8"/>
        <end position="62"/>
    </location>
</feature>
<dbReference type="PANTHER" id="PTHR30146">
    <property type="entry name" value="LACI-RELATED TRANSCRIPTIONAL REPRESSOR"/>
    <property type="match status" value="1"/>
</dbReference>
<dbReference type="PANTHER" id="PTHR30146:SF109">
    <property type="entry name" value="HTH-TYPE TRANSCRIPTIONAL REGULATOR GALS"/>
    <property type="match status" value="1"/>
</dbReference>
<reference evidence="5 6" key="1">
    <citation type="submission" date="2016-10" db="EMBL/GenBank/DDBJ databases">
        <authorList>
            <person name="de Groot N.N."/>
        </authorList>
    </citation>
    <scope>NUCLEOTIDE SEQUENCE [LARGE SCALE GENOMIC DNA]</scope>
    <source>
        <strain evidence="5 6">DSM 27375</strain>
    </source>
</reference>
<evidence type="ECO:0000256" key="1">
    <source>
        <dbReference type="ARBA" id="ARBA00023015"/>
    </source>
</evidence>
<protein>
    <submittedName>
        <fullName evidence="5">Transcriptional regulator, LacI family</fullName>
    </submittedName>
</protein>
<name>A0A1G7P3R4_9RHOB</name>
<dbReference type="InterPro" id="IPR010982">
    <property type="entry name" value="Lambda_DNA-bd_dom_sf"/>
</dbReference>
<dbReference type="SUPFAM" id="SSF53822">
    <property type="entry name" value="Periplasmic binding protein-like I"/>
    <property type="match status" value="1"/>
</dbReference>
<dbReference type="EMBL" id="FNBL01000007">
    <property type="protein sequence ID" value="SDF80938.1"/>
    <property type="molecule type" value="Genomic_DNA"/>
</dbReference>
<dbReference type="RefSeq" id="WP_074645803.1">
    <property type="nucleotide sequence ID" value="NZ_FNBL01000007.1"/>
</dbReference>
<dbReference type="Gene3D" id="3.40.50.2300">
    <property type="match status" value="2"/>
</dbReference>
<sequence>MTDPTNPPKIRDVARLAGVSVATVSRALSNPAIVSEQARIAVEKAVSETGYTVNLMARNLRQQQVGAVLALVPNLANPFFSEILAGISDTLRAEGLSLLVLDTLRTDPDTPNGGIRSYLSRSRADGVIVLDGTLDPALFAHGSCPPLVQACEWIEGLAGPRVLADNETGARLAIEHLLGLGHRDIVHLTGPTQNTLSISRAAGVDAALAAAGLPPAHRLEGAFTLSSGRAAAEALLARAPRPTAVFCDNDEMAIGLMAGLRAAGFDVPRDFSIVGFDNIEMSAYASVPLTTIRQKRAHLGRCAAERLLAQRTAPTPDETLILPVELVIRDSTAKRV</sequence>
<dbReference type="Pfam" id="PF13377">
    <property type="entry name" value="Peripla_BP_3"/>
    <property type="match status" value="1"/>
</dbReference>
<keyword evidence="1" id="KW-0805">Transcription regulation</keyword>
<evidence type="ECO:0000259" key="4">
    <source>
        <dbReference type="PROSITE" id="PS50932"/>
    </source>
</evidence>
<dbReference type="SMART" id="SM00354">
    <property type="entry name" value="HTH_LACI"/>
    <property type="match status" value="1"/>
</dbReference>
<dbReference type="SUPFAM" id="SSF47413">
    <property type="entry name" value="lambda repressor-like DNA-binding domains"/>
    <property type="match status" value="1"/>
</dbReference>
<evidence type="ECO:0000313" key="6">
    <source>
        <dbReference type="Proteomes" id="UP000182284"/>
    </source>
</evidence>
<dbReference type="InterPro" id="IPR028082">
    <property type="entry name" value="Peripla_BP_I"/>
</dbReference>
<dbReference type="OrthoDB" id="8433438at2"/>